<keyword evidence="2" id="KW-0732">Signal</keyword>
<dbReference type="AlphaFoldDB" id="A0A2N3U8W9"/>
<dbReference type="PROSITE" id="PS51257">
    <property type="entry name" value="PROKAR_LIPOPROTEIN"/>
    <property type="match status" value="1"/>
</dbReference>
<feature type="signal peptide" evidence="2">
    <location>
        <begin position="1"/>
        <end position="19"/>
    </location>
</feature>
<proteinExistence type="predicted"/>
<organism evidence="3 4">
    <name type="scientific">Pontibacter ramchanderi</name>
    <dbReference type="NCBI Taxonomy" id="1179743"/>
    <lineage>
        <taxon>Bacteria</taxon>
        <taxon>Pseudomonadati</taxon>
        <taxon>Bacteroidota</taxon>
        <taxon>Cytophagia</taxon>
        <taxon>Cytophagales</taxon>
        <taxon>Hymenobacteraceae</taxon>
        <taxon>Pontibacter</taxon>
    </lineage>
</organism>
<gene>
    <name evidence="3" type="ORF">BD749_3031</name>
</gene>
<accession>A0A2N3U8W9</accession>
<reference evidence="3 4" key="1">
    <citation type="submission" date="2017-12" db="EMBL/GenBank/DDBJ databases">
        <title>Genomic Encyclopedia of Type Strains, Phase III (KMG-III): the genomes of soil and plant-associated and newly described type strains.</title>
        <authorList>
            <person name="Whitman W."/>
        </authorList>
    </citation>
    <scope>NUCLEOTIDE SEQUENCE [LARGE SCALE GENOMIC DNA]</scope>
    <source>
        <strain evidence="3 4">LP43</strain>
    </source>
</reference>
<evidence type="ECO:0000313" key="4">
    <source>
        <dbReference type="Proteomes" id="UP000233782"/>
    </source>
</evidence>
<keyword evidence="4" id="KW-1185">Reference proteome</keyword>
<sequence length="211" mass="22752">MLKKLFYAVLLGVGMAACLSDRDNTDQTATATDTLPDDGDLTTTTADPETSSPAADPANLVIARGRAGLVRIGMPIAELRSQAMPGLQIRDTTLQLEGQPYTAYVVSTTERAPGILVEQNCEPDCQVWRISIRDPHYKTAQGIGLGSKYSEVAQHFPISYTSMGEAGFVAVSEQAGLSFILDTSQLDQNILHKLKPEQVPANTLVRGILIY</sequence>
<dbReference type="Proteomes" id="UP000233782">
    <property type="component" value="Unassembled WGS sequence"/>
</dbReference>
<evidence type="ECO:0000313" key="3">
    <source>
        <dbReference type="EMBL" id="PKV63192.1"/>
    </source>
</evidence>
<feature type="chain" id="PRO_5014943699" evidence="2">
    <location>
        <begin position="20"/>
        <end position="211"/>
    </location>
</feature>
<feature type="region of interest" description="Disordered" evidence="1">
    <location>
        <begin position="23"/>
        <end position="56"/>
    </location>
</feature>
<dbReference type="OrthoDB" id="978892at2"/>
<dbReference type="EMBL" id="PJMU01000003">
    <property type="protein sequence ID" value="PKV63192.1"/>
    <property type="molecule type" value="Genomic_DNA"/>
</dbReference>
<comment type="caution">
    <text evidence="3">The sequence shown here is derived from an EMBL/GenBank/DDBJ whole genome shotgun (WGS) entry which is preliminary data.</text>
</comment>
<name>A0A2N3U8W9_9BACT</name>
<evidence type="ECO:0000256" key="1">
    <source>
        <dbReference type="SAM" id="MobiDB-lite"/>
    </source>
</evidence>
<evidence type="ECO:0000256" key="2">
    <source>
        <dbReference type="SAM" id="SignalP"/>
    </source>
</evidence>
<protein>
    <submittedName>
        <fullName evidence="3">Uncharacterized protein</fullName>
    </submittedName>
</protein>
<dbReference type="RefSeq" id="WP_101445778.1">
    <property type="nucleotide sequence ID" value="NZ_PJMU01000003.1"/>
</dbReference>